<dbReference type="AlphaFoldDB" id="B1YML4"/>
<reference evidence="8" key="3">
    <citation type="submission" date="2008-04" db="EMBL/GenBank/DDBJ databases">
        <title>Complete sequence of chromosome of Exiguobacterium sibiricum 255-15.</title>
        <authorList>
            <consortium name="US DOE Joint Genome Institute"/>
            <person name="Copeland A."/>
            <person name="Lucas S."/>
            <person name="Lapidus A."/>
            <person name="Glavina del Rio T."/>
            <person name="Dalin E."/>
            <person name="Tice H."/>
            <person name="Bruce D."/>
            <person name="Goodwin L."/>
            <person name="Pitluck S."/>
            <person name="Kiss H."/>
            <person name="Chertkov O."/>
            <person name="Monk C."/>
            <person name="Brettin T."/>
            <person name="Detter J.C."/>
            <person name="Han C."/>
            <person name="Kuske C.R."/>
            <person name="Schmutz J."/>
            <person name="Larimer F."/>
            <person name="Land M."/>
            <person name="Hauser L."/>
            <person name="Kyrpides N."/>
            <person name="Mikhailova N."/>
            <person name="Vishnivetskaya T."/>
            <person name="Rodrigues D.F."/>
            <person name="Gilichinsky D."/>
            <person name="Tiedje J."/>
            <person name="Richardson P."/>
        </authorList>
    </citation>
    <scope>NUCLEOTIDE SEQUENCE [LARGE SCALE GENOMIC DNA]</scope>
    <source>
        <strain evidence="8">DSM 17290 / CIP 109462 / JCM 13490 / 255-15</strain>
    </source>
</reference>
<sequence>MIFVSRTSKSLKNIKYAIVGQCLALLITFFSRTLFVKILGSEYLGLNSLFTNLLTMLSFAELGIGAAITYSLYKPLSSNNVEQIKSLMNFYKRVYNVIGIAILSISLIISPFISIFLENSKEVDNLYLIYFLFVLNSVFSYFFSYKRSLIIADQNRYIATLYRYTLFFLCNLLQIIFLIYTQNYILYLLIQVFMTIVENVLISRKANKMYPFLKENNIEKLDKNVLKDIIKNTKAMFGHKIGGIIVNSTDNLLISKISGLSVVGIYSNYLLIVGSLNTIYGILFQSIISSVGNLGVSSSDSKKKEIFNSVNMACFFIYGISSVILLNFLNQFITIWIGNKFVFSNSILYVILLNFYINGMRKSVLTFRDALGLFWYDRYKPIFEVSINIICSLYLGYKFGIMGVLYGTTISTVLTCLWIEPYILYKYGFKSSIKSYIKSYVYQILILVFCSLLTICLINLFQPTNIYWDAIRNLAISLIVFLVVFVSVYYKNRDFIYLLNILIGKVRRKIQ</sequence>
<dbReference type="KEGG" id="esi:Exig_2626"/>
<feature type="transmembrane region" description="Helical" evidence="6">
    <location>
        <begin position="184"/>
        <end position="202"/>
    </location>
</feature>
<keyword evidence="2" id="KW-1003">Cell membrane</keyword>
<dbReference type="PANTHER" id="PTHR30250:SF26">
    <property type="entry name" value="PSMA PROTEIN"/>
    <property type="match status" value="1"/>
</dbReference>
<keyword evidence="4 6" id="KW-1133">Transmembrane helix</keyword>
<evidence type="ECO:0000313" key="8">
    <source>
        <dbReference type="Proteomes" id="UP000001681"/>
    </source>
</evidence>
<reference evidence="7 8" key="1">
    <citation type="journal article" date="2006" name="Extremophiles">
        <title>Characterization of Exiguobacterium isolates from the Siberian permafrost. Description of Exiguobacterium sibiricum sp. nov.</title>
        <authorList>
            <person name="Rodrigues D.F."/>
            <person name="Goris J."/>
            <person name="Vishnivetskaya T."/>
            <person name="Gilichinsky D."/>
            <person name="Thomashow M.F."/>
            <person name="Tiedje J.M."/>
        </authorList>
    </citation>
    <scope>NUCLEOTIDE SEQUENCE [LARGE SCALE GENOMIC DNA]</scope>
    <source>
        <strain evidence="8">DSM 17290 / CIP 109462 / JCM 13490 / 255-15</strain>
    </source>
</reference>
<feature type="transmembrane region" description="Helical" evidence="6">
    <location>
        <begin position="127"/>
        <end position="145"/>
    </location>
</feature>
<evidence type="ECO:0000256" key="2">
    <source>
        <dbReference type="ARBA" id="ARBA00022475"/>
    </source>
</evidence>
<evidence type="ECO:0000256" key="3">
    <source>
        <dbReference type="ARBA" id="ARBA00022692"/>
    </source>
</evidence>
<reference evidence="7 8" key="2">
    <citation type="journal article" date="2008" name="BMC Genomics">
        <title>Architecture of thermal adaptation in an Exiguobacterium sibiricum strain isolated from 3 million year old permafrost: a genome and transcriptome approach.</title>
        <authorList>
            <person name="Rodrigues D.F."/>
            <person name="Ivanova N."/>
            <person name="He Z."/>
            <person name="Huebner M."/>
            <person name="Zhou J."/>
            <person name="Tiedje J.M."/>
        </authorList>
    </citation>
    <scope>NUCLEOTIDE SEQUENCE [LARGE SCALE GENOMIC DNA]</scope>
    <source>
        <strain evidence="8">DSM 17290 / CIP 109462 / JCM 13490 / 255-15</strain>
    </source>
</reference>
<feature type="transmembrane region" description="Helical" evidence="6">
    <location>
        <begin position="157"/>
        <end position="178"/>
    </location>
</feature>
<keyword evidence="5 6" id="KW-0472">Membrane</keyword>
<dbReference type="EMBL" id="CP001022">
    <property type="protein sequence ID" value="ACB62074.1"/>
    <property type="molecule type" value="Genomic_DNA"/>
</dbReference>
<organism evidence="7 8">
    <name type="scientific">Exiguobacterium sibiricum (strain DSM 17290 / CCUG 55495 / CIP 109462 / JCM 13490 / 255-15)</name>
    <dbReference type="NCBI Taxonomy" id="262543"/>
    <lineage>
        <taxon>Bacteria</taxon>
        <taxon>Bacillati</taxon>
        <taxon>Bacillota</taxon>
        <taxon>Bacilli</taxon>
        <taxon>Bacillales</taxon>
        <taxon>Bacillales Family XII. Incertae Sedis</taxon>
        <taxon>Exiguobacterium</taxon>
    </lineage>
</organism>
<dbReference type="GO" id="GO:0005886">
    <property type="term" value="C:plasma membrane"/>
    <property type="evidence" value="ECO:0007669"/>
    <property type="project" value="UniProtKB-SubCell"/>
</dbReference>
<keyword evidence="8" id="KW-1185">Reference proteome</keyword>
<feature type="transmembrane region" description="Helical" evidence="6">
    <location>
        <begin position="94"/>
        <end position="115"/>
    </location>
</feature>
<feature type="transmembrane region" description="Helical" evidence="6">
    <location>
        <begin position="473"/>
        <end position="490"/>
    </location>
</feature>
<feature type="transmembrane region" description="Helical" evidence="6">
    <location>
        <begin position="308"/>
        <end position="329"/>
    </location>
</feature>
<comment type="subcellular location">
    <subcellularLocation>
        <location evidence="1">Cell membrane</location>
        <topology evidence="1">Multi-pass membrane protein</topology>
    </subcellularLocation>
</comment>
<proteinExistence type="predicted"/>
<evidence type="ECO:0000256" key="5">
    <source>
        <dbReference type="ARBA" id="ARBA00023136"/>
    </source>
</evidence>
<dbReference type="STRING" id="262543.Exig_2626"/>
<gene>
    <name evidence="7" type="ordered locus">Exig_2626</name>
</gene>
<dbReference type="PANTHER" id="PTHR30250">
    <property type="entry name" value="PST FAMILY PREDICTED COLANIC ACID TRANSPORTER"/>
    <property type="match status" value="1"/>
</dbReference>
<feature type="transmembrane region" description="Helical" evidence="6">
    <location>
        <begin position="16"/>
        <end position="38"/>
    </location>
</feature>
<protein>
    <submittedName>
        <fullName evidence="7">Polysaccharide biosynthesis protein</fullName>
    </submittedName>
</protein>
<evidence type="ECO:0000256" key="6">
    <source>
        <dbReference type="SAM" id="Phobius"/>
    </source>
</evidence>
<evidence type="ECO:0000256" key="1">
    <source>
        <dbReference type="ARBA" id="ARBA00004651"/>
    </source>
</evidence>
<feature type="transmembrane region" description="Helical" evidence="6">
    <location>
        <begin position="50"/>
        <end position="73"/>
    </location>
</feature>
<feature type="transmembrane region" description="Helical" evidence="6">
    <location>
        <begin position="266"/>
        <end position="288"/>
    </location>
</feature>
<evidence type="ECO:0000256" key="4">
    <source>
        <dbReference type="ARBA" id="ARBA00022989"/>
    </source>
</evidence>
<accession>B1YML4</accession>
<feature type="transmembrane region" description="Helical" evidence="6">
    <location>
        <begin position="440"/>
        <end position="461"/>
    </location>
</feature>
<name>B1YML4_EXIS2</name>
<evidence type="ECO:0000313" key="7">
    <source>
        <dbReference type="EMBL" id="ACB62074.1"/>
    </source>
</evidence>
<feature type="transmembrane region" description="Helical" evidence="6">
    <location>
        <begin position="404"/>
        <end position="425"/>
    </location>
</feature>
<dbReference type="eggNOG" id="COG2244">
    <property type="taxonomic scope" value="Bacteria"/>
</dbReference>
<dbReference type="Proteomes" id="UP000001681">
    <property type="component" value="Chromosome"/>
</dbReference>
<dbReference type="HOGENOM" id="CLU_040274_1_0_9"/>
<dbReference type="InterPro" id="IPR050833">
    <property type="entry name" value="Poly_Biosynth_Transport"/>
</dbReference>
<feature type="transmembrane region" description="Helical" evidence="6">
    <location>
        <begin position="341"/>
        <end position="359"/>
    </location>
</feature>
<keyword evidence="3 6" id="KW-0812">Transmembrane</keyword>